<evidence type="ECO:0008006" key="3">
    <source>
        <dbReference type="Google" id="ProtNLM"/>
    </source>
</evidence>
<dbReference type="EMBL" id="KX426227">
    <property type="protein sequence ID" value="APW48781.1"/>
    <property type="molecule type" value="Genomic_DNA"/>
</dbReference>
<keyword evidence="1" id="KW-0472">Membrane</keyword>
<dbReference type="Pfam" id="PF05857">
    <property type="entry name" value="TraX"/>
    <property type="match status" value="1"/>
</dbReference>
<dbReference type="InterPro" id="IPR008875">
    <property type="entry name" value="TraX"/>
</dbReference>
<feature type="transmembrane region" description="Helical" evidence="1">
    <location>
        <begin position="135"/>
        <end position="164"/>
    </location>
</feature>
<keyword evidence="1" id="KW-1133">Transmembrane helix</keyword>
<evidence type="ECO:0000256" key="1">
    <source>
        <dbReference type="SAM" id="Phobius"/>
    </source>
</evidence>
<name>A0A1P8KGH6_ACILW</name>
<keyword evidence="2" id="KW-0614">Plasmid</keyword>
<evidence type="ECO:0000313" key="2">
    <source>
        <dbReference type="EMBL" id="APW48781.1"/>
    </source>
</evidence>
<dbReference type="RefSeq" id="WP_032056299.1">
    <property type="nucleotide sequence ID" value="NZ_CP082144.1"/>
</dbReference>
<keyword evidence="1" id="KW-0812">Transmembrane</keyword>
<accession>A0A1P8KGH6</accession>
<feature type="transmembrane region" description="Helical" evidence="1">
    <location>
        <begin position="176"/>
        <end position="195"/>
    </location>
</feature>
<feature type="transmembrane region" description="Helical" evidence="1">
    <location>
        <begin position="23"/>
        <end position="44"/>
    </location>
</feature>
<dbReference type="AlphaFoldDB" id="A0A1P8KGH6"/>
<geneLocation type="plasmid" evidence="2">
    <name>pALWED1.1</name>
</geneLocation>
<feature type="transmembrane region" description="Helical" evidence="1">
    <location>
        <begin position="105"/>
        <end position="123"/>
    </location>
</feature>
<feature type="transmembrane region" description="Helical" evidence="1">
    <location>
        <begin position="207"/>
        <end position="226"/>
    </location>
</feature>
<feature type="transmembrane region" description="Helical" evidence="1">
    <location>
        <begin position="246"/>
        <end position="262"/>
    </location>
</feature>
<sequence>MVHLQEAVISQSAVRDRNRALDLLKWIAIVTMVIDHASILFPQYNLLLRTIGRCAFPIFCIMLAFNLNQAIPKKKTHTLKNYFKNLALFCVLSEVPYQLFNQEPFTTLNVMPTLLLGFLLVVLGESKHKYATLQFVSLLVVTTLLSNFIMYSVWGVLLIVFLYLFFKTTNVRSKKYFLMISVLLTSLANIFNWLIGGYYTDMTTYSLAFSFAVSSAIATYIGAQFLLKGQHMNIPFEVPPVGKWAYWFYPVHLVIIWILFKFA</sequence>
<protein>
    <recommendedName>
        <fullName evidence="3">Conjugal transfer protein TraX</fullName>
    </recommendedName>
</protein>
<reference evidence="2" key="1">
    <citation type="journal article" date="2016" name="Biomed. Res. Int.">
        <title>Resistance of Permafrost and Modern Acinetobacter lwoffii Strains to Heavy Metals and Arsenic Revealed by Genome Analysis.</title>
        <authorList>
            <person name="Mindlin S."/>
            <person name="Petrenko A."/>
            <person name="Kurakov A."/>
            <person name="Beletsky A."/>
            <person name="Mardanov A."/>
            <person name="Petrova M."/>
        </authorList>
    </citation>
    <scope>NUCLEOTIDE SEQUENCE</scope>
    <source>
        <strain evidence="2">ED23-35</strain>
        <plasmid evidence="2">pALWED1.1</plasmid>
    </source>
</reference>
<feature type="transmembrane region" description="Helical" evidence="1">
    <location>
        <begin position="50"/>
        <end position="70"/>
    </location>
</feature>
<gene>
    <name evidence="2" type="ORF">BAA96_1p0075</name>
</gene>
<proteinExistence type="predicted"/>
<organism evidence="2">
    <name type="scientific">Acinetobacter lwoffii</name>
    <dbReference type="NCBI Taxonomy" id="28090"/>
    <lineage>
        <taxon>Bacteria</taxon>
        <taxon>Pseudomonadati</taxon>
        <taxon>Pseudomonadota</taxon>
        <taxon>Gammaproteobacteria</taxon>
        <taxon>Moraxellales</taxon>
        <taxon>Moraxellaceae</taxon>
        <taxon>Acinetobacter</taxon>
    </lineage>
</organism>